<comment type="caution">
    <text evidence="5">The sequence shown here is derived from an EMBL/GenBank/DDBJ whole genome shotgun (WGS) entry which is preliminary data.</text>
</comment>
<evidence type="ECO:0000256" key="2">
    <source>
        <dbReference type="SAM" id="Coils"/>
    </source>
</evidence>
<protein>
    <recommendedName>
        <fullName evidence="4">RING-type domain-containing protein</fullName>
    </recommendedName>
</protein>
<feature type="coiled-coil region" evidence="2">
    <location>
        <begin position="303"/>
        <end position="339"/>
    </location>
</feature>
<keyword evidence="1" id="KW-0863">Zinc-finger</keyword>
<reference evidence="5 6" key="1">
    <citation type="submission" date="2017-03" db="EMBL/GenBank/DDBJ databases">
        <title>Widespread Adenine N6-methylation of Active Genes in Fungi.</title>
        <authorList>
            <consortium name="DOE Joint Genome Institute"/>
            <person name="Mondo S.J."/>
            <person name="Dannebaum R.O."/>
            <person name="Kuo R.C."/>
            <person name="Louie K.B."/>
            <person name="Bewick A.J."/>
            <person name="Labutti K."/>
            <person name="Haridas S."/>
            <person name="Kuo A."/>
            <person name="Salamov A."/>
            <person name="Ahrendt S.R."/>
            <person name="Lau R."/>
            <person name="Bowen B.P."/>
            <person name="Lipzen A."/>
            <person name="Sullivan W."/>
            <person name="Andreopoulos W.B."/>
            <person name="Clum A."/>
            <person name="Lindquist E."/>
            <person name="Daum C."/>
            <person name="Northen T.R."/>
            <person name="Ramamoorthy G."/>
            <person name="Schmitz R.J."/>
            <person name="Gryganskyi A."/>
            <person name="Culley D."/>
            <person name="Magnuson J."/>
            <person name="James T.Y."/>
            <person name="O'Malley M.A."/>
            <person name="Stajich J.E."/>
            <person name="Spatafora J.W."/>
            <person name="Visel A."/>
            <person name="Grigoriev I.V."/>
        </authorList>
    </citation>
    <scope>NUCLEOTIDE SEQUENCE [LARGE SCALE GENOMIC DNA]</scope>
    <source>
        <strain evidence="5 6">NRRL Y-17943</strain>
    </source>
</reference>
<feature type="domain" description="RING-type" evidence="4">
    <location>
        <begin position="344"/>
        <end position="389"/>
    </location>
</feature>
<dbReference type="GO" id="GO:0061630">
    <property type="term" value="F:ubiquitin protein ligase activity"/>
    <property type="evidence" value="ECO:0007669"/>
    <property type="project" value="TreeGrafter"/>
</dbReference>
<feature type="compositionally biased region" description="Pro residues" evidence="3">
    <location>
        <begin position="71"/>
        <end position="80"/>
    </location>
</feature>
<evidence type="ECO:0000313" key="5">
    <source>
        <dbReference type="EMBL" id="ORX34469.1"/>
    </source>
</evidence>
<dbReference type="AlphaFoldDB" id="A0A1Y1U8U6"/>
<dbReference type="PROSITE" id="PS50089">
    <property type="entry name" value="ZF_RING_2"/>
    <property type="match status" value="1"/>
</dbReference>
<organism evidence="5 6">
    <name type="scientific">Kockovaella imperatae</name>
    <dbReference type="NCBI Taxonomy" id="4999"/>
    <lineage>
        <taxon>Eukaryota</taxon>
        <taxon>Fungi</taxon>
        <taxon>Dikarya</taxon>
        <taxon>Basidiomycota</taxon>
        <taxon>Agaricomycotina</taxon>
        <taxon>Tremellomycetes</taxon>
        <taxon>Tremellales</taxon>
        <taxon>Cuniculitremaceae</taxon>
        <taxon>Kockovaella</taxon>
    </lineage>
</organism>
<dbReference type="GO" id="GO:0008270">
    <property type="term" value="F:zinc ion binding"/>
    <property type="evidence" value="ECO:0007669"/>
    <property type="project" value="UniProtKB-KW"/>
</dbReference>
<evidence type="ECO:0000313" key="6">
    <source>
        <dbReference type="Proteomes" id="UP000193218"/>
    </source>
</evidence>
<dbReference type="RefSeq" id="XP_021868732.1">
    <property type="nucleotide sequence ID" value="XM_022018873.1"/>
</dbReference>
<feature type="compositionally biased region" description="Basic and acidic residues" evidence="3">
    <location>
        <begin position="158"/>
        <end position="172"/>
    </location>
</feature>
<feature type="compositionally biased region" description="Pro residues" evidence="3">
    <location>
        <begin position="44"/>
        <end position="53"/>
    </location>
</feature>
<dbReference type="STRING" id="4999.A0A1Y1U8U6"/>
<keyword evidence="6" id="KW-1185">Reference proteome</keyword>
<dbReference type="InterPro" id="IPR001841">
    <property type="entry name" value="Znf_RING"/>
</dbReference>
<evidence type="ECO:0000259" key="4">
    <source>
        <dbReference type="PROSITE" id="PS50089"/>
    </source>
</evidence>
<feature type="region of interest" description="Disordered" evidence="3">
    <location>
        <begin position="259"/>
        <end position="297"/>
    </location>
</feature>
<feature type="compositionally biased region" description="Low complexity" evidence="3">
    <location>
        <begin position="81"/>
        <end position="109"/>
    </location>
</feature>
<dbReference type="Proteomes" id="UP000193218">
    <property type="component" value="Unassembled WGS sequence"/>
</dbReference>
<keyword evidence="2" id="KW-0175">Coiled coil</keyword>
<dbReference type="InParanoid" id="A0A1Y1U8U6"/>
<dbReference type="GeneID" id="33560682"/>
<dbReference type="InterPro" id="IPR013083">
    <property type="entry name" value="Znf_RING/FYVE/PHD"/>
</dbReference>
<dbReference type="SUPFAM" id="SSF57850">
    <property type="entry name" value="RING/U-box"/>
    <property type="match status" value="1"/>
</dbReference>
<gene>
    <name evidence="5" type="ORF">BD324DRAFT_657808</name>
</gene>
<dbReference type="OrthoDB" id="6105938at2759"/>
<feature type="compositionally biased region" description="Basic residues" evidence="3">
    <location>
        <begin position="139"/>
        <end position="150"/>
    </location>
</feature>
<dbReference type="PANTHER" id="PTHR23327:SF42">
    <property type="entry name" value="LON PEPTIDASE N-TERMINAL DOMAIN AND RING FINGER PROTEIN C14F5.10C"/>
    <property type="match status" value="1"/>
</dbReference>
<evidence type="ECO:0000256" key="1">
    <source>
        <dbReference type="PROSITE-ProRule" id="PRU00175"/>
    </source>
</evidence>
<proteinExistence type="predicted"/>
<evidence type="ECO:0000256" key="3">
    <source>
        <dbReference type="SAM" id="MobiDB-lite"/>
    </source>
</evidence>
<keyword evidence="1" id="KW-0862">Zinc</keyword>
<sequence length="601" mass="68919">MDSIRHLSQSDHRDSARTSHREQHRAAPVPPARPDPRDLVLDNPLPPPPPPLPKDYRYQHPRPPTLDRATPSPPPRPIGPYRPLFSSSSSSSPRTTAPSPAPAHAYAEPTTAQEPKSPSRPRSASVGELSDTSMSRSSHDHRHSTSRSLRRVALAQVQHRDEQEARHRAAREADAYYAPSSVDDGASIYSLSSSIAAAVPPMPQREAFERAADASDRAGLGQYRAEQRYFEAIKQWRRAAREIRKREKAREAKVAAAVESEVSQRRAHREQRHREQEATHERHHRVAQLEQEHSEERTTDVVKFAMRKELEELRAELAKERKQREKDNEAKEMVTAKLEEDLTCAICSGILVEAHQTNSCGHVSCGSCAVNWLQTQVEEGKEPSCPLCRTHVNLYVPILAVRALDEMVKTWVEGKMKASEGPWELYNDFLDRQDRWAAWKSVHPKLFDPELFPETVQGFRPPHSRAEITQEVYETEYLEEALDEDPRQDLPTIFQGLEVESVEYGQRQYHESERTWRTYHHHRSTSRPRHGVFYTDDFLPRVNPHTALQEEVHRRPPSPGLVGARLANGLVRRMIGDFERIEREMQREAIRDMTMMMSRRG</sequence>
<accession>A0A1Y1U8U6</accession>
<dbReference type="PANTHER" id="PTHR23327">
    <property type="entry name" value="RING FINGER PROTEIN 127"/>
    <property type="match status" value="1"/>
</dbReference>
<feature type="compositionally biased region" description="Polar residues" evidence="3">
    <location>
        <begin position="110"/>
        <end position="122"/>
    </location>
</feature>
<name>A0A1Y1U8U6_9TREE</name>
<feature type="compositionally biased region" description="Basic and acidic residues" evidence="3">
    <location>
        <begin position="1"/>
        <end position="25"/>
    </location>
</feature>
<dbReference type="Gene3D" id="3.30.40.10">
    <property type="entry name" value="Zinc/RING finger domain, C3HC4 (zinc finger)"/>
    <property type="match status" value="1"/>
</dbReference>
<keyword evidence="1" id="KW-0479">Metal-binding</keyword>
<dbReference type="SMART" id="SM00184">
    <property type="entry name" value="RING"/>
    <property type="match status" value="1"/>
</dbReference>
<dbReference type="EMBL" id="NBSH01000014">
    <property type="protein sequence ID" value="ORX34469.1"/>
    <property type="molecule type" value="Genomic_DNA"/>
</dbReference>
<dbReference type="Pfam" id="PF13923">
    <property type="entry name" value="zf-C3HC4_2"/>
    <property type="match status" value="1"/>
</dbReference>
<feature type="region of interest" description="Disordered" evidence="3">
    <location>
        <begin position="1"/>
        <end position="172"/>
    </location>
</feature>